<reference evidence="1" key="1">
    <citation type="submission" date="2020-10" db="EMBL/GenBank/DDBJ databases">
        <title>Sequencing the genomes of 1000 actinobacteria strains.</title>
        <authorList>
            <person name="Klenk H.-P."/>
        </authorList>
    </citation>
    <scope>NUCLEOTIDE SEQUENCE</scope>
    <source>
        <strain evidence="1">DSM 45354</strain>
    </source>
</reference>
<dbReference type="Proteomes" id="UP000638648">
    <property type="component" value="Unassembled WGS sequence"/>
</dbReference>
<protein>
    <submittedName>
        <fullName evidence="1">Uncharacterized protein</fullName>
    </submittedName>
</protein>
<comment type="caution">
    <text evidence="1">The sequence shown here is derived from an EMBL/GenBank/DDBJ whole genome shotgun (WGS) entry which is preliminary data.</text>
</comment>
<organism evidence="1 2">
    <name type="scientific">Actinopolymorpha pittospori</name>
    <dbReference type="NCBI Taxonomy" id="648752"/>
    <lineage>
        <taxon>Bacteria</taxon>
        <taxon>Bacillati</taxon>
        <taxon>Actinomycetota</taxon>
        <taxon>Actinomycetes</taxon>
        <taxon>Propionibacteriales</taxon>
        <taxon>Actinopolymorphaceae</taxon>
        <taxon>Actinopolymorpha</taxon>
    </lineage>
</organism>
<dbReference type="EMBL" id="JADBEM010000001">
    <property type="protein sequence ID" value="MBE1608656.1"/>
    <property type="molecule type" value="Genomic_DNA"/>
</dbReference>
<dbReference type="RefSeq" id="WP_192752389.1">
    <property type="nucleotide sequence ID" value="NZ_BAABJL010000136.1"/>
</dbReference>
<proteinExistence type="predicted"/>
<name>A0A927RKX0_9ACTN</name>
<keyword evidence="2" id="KW-1185">Reference proteome</keyword>
<accession>A0A927RKX0</accession>
<evidence type="ECO:0000313" key="1">
    <source>
        <dbReference type="EMBL" id="MBE1608656.1"/>
    </source>
</evidence>
<dbReference type="AlphaFoldDB" id="A0A927RKX0"/>
<gene>
    <name evidence="1" type="ORF">HEB94_005504</name>
</gene>
<evidence type="ECO:0000313" key="2">
    <source>
        <dbReference type="Proteomes" id="UP000638648"/>
    </source>
</evidence>
<sequence>MSQTADLGRQITTATWSAYVARSEAPQPAGYVGRTPMWSREEVTLWQTDSAAWKAHQRGTI</sequence>